<evidence type="ECO:0008006" key="6">
    <source>
        <dbReference type="Google" id="ProtNLM"/>
    </source>
</evidence>
<feature type="coiled-coil region" evidence="1">
    <location>
        <begin position="141"/>
        <end position="172"/>
    </location>
</feature>
<dbReference type="KEGG" id="hhk:HH1059_00850"/>
<sequence>MLMISLSNKRPRGGAHSLQRSPAADPVPSHDRHHGRRPGQRSARTVAGGVAAVMAAAPGVVLAVVLSASGYGDSESDARAQALQALSENVAADVEGEIEVRTTMDPDETEEEMDQRIASRASGYFEGVEYSDPVERNGEVRVEAQLSAEALQQTLNQIVREADREIAALNDREIEELVDRTEFGIALAALAEGPQAREAEQIAEELEQARAEATQFLDFGQLTFDVSPEDAAIELEGEEIDNRQRQLLPPGTYRYEVSADGYRSEGESLRLSAHSEETVDLTLVPEVDQAQVQLTGAECCPEVAQRTLNEKGVEVSDAAAVELRYELDEDFLTEVAGEEYYTLRGEVEGRDEQGNVIASKEATVEQVSAAEVEQTSQQVVAALSRAIIAGEEGRELLSAAE</sequence>
<dbReference type="EMBL" id="AP017372">
    <property type="protein sequence ID" value="BAU56755.2"/>
    <property type="molecule type" value="Genomic_DNA"/>
</dbReference>
<dbReference type="AlphaFoldDB" id="A0A110B171"/>
<evidence type="ECO:0000256" key="2">
    <source>
        <dbReference type="SAM" id="MobiDB-lite"/>
    </source>
</evidence>
<feature type="region of interest" description="Disordered" evidence="2">
    <location>
        <begin position="1"/>
        <end position="45"/>
    </location>
</feature>
<keyword evidence="3" id="KW-0812">Transmembrane</keyword>
<keyword evidence="3" id="KW-0472">Membrane</keyword>
<protein>
    <recommendedName>
        <fullName evidence="6">PEGA domain-containing protein</fullName>
    </recommendedName>
</protein>
<evidence type="ECO:0000313" key="5">
    <source>
        <dbReference type="Proteomes" id="UP000218890"/>
    </source>
</evidence>
<feature type="transmembrane region" description="Helical" evidence="3">
    <location>
        <begin position="46"/>
        <end position="71"/>
    </location>
</feature>
<evidence type="ECO:0000313" key="4">
    <source>
        <dbReference type="EMBL" id="BAU56755.2"/>
    </source>
</evidence>
<accession>A0A110B171</accession>
<gene>
    <name evidence="4" type="ORF">HH1059_00850</name>
</gene>
<reference evidence="4" key="1">
    <citation type="submission" date="2016-02" db="EMBL/GenBank/DDBJ databases">
        <title>Halorhodospira halochloris DSM-1059 complete genome, version 2.</title>
        <authorList>
            <person name="Tsukatani Y."/>
        </authorList>
    </citation>
    <scope>NUCLEOTIDE SEQUENCE</scope>
    <source>
        <strain evidence="4">DSM 1059</strain>
    </source>
</reference>
<proteinExistence type="predicted"/>
<dbReference type="Gene3D" id="3.10.28.20">
    <property type="entry name" value="Acetamidase/Formamidase-like domains"/>
    <property type="match status" value="1"/>
</dbReference>
<dbReference type="Proteomes" id="UP000218890">
    <property type="component" value="Chromosome"/>
</dbReference>
<evidence type="ECO:0000256" key="1">
    <source>
        <dbReference type="SAM" id="Coils"/>
    </source>
</evidence>
<organism evidence="4 5">
    <name type="scientific">Halorhodospira halochloris</name>
    <name type="common">Ectothiorhodospira halochloris</name>
    <dbReference type="NCBI Taxonomy" id="1052"/>
    <lineage>
        <taxon>Bacteria</taxon>
        <taxon>Pseudomonadati</taxon>
        <taxon>Pseudomonadota</taxon>
        <taxon>Gammaproteobacteria</taxon>
        <taxon>Chromatiales</taxon>
        <taxon>Ectothiorhodospiraceae</taxon>
        <taxon>Halorhodospira</taxon>
    </lineage>
</organism>
<name>A0A110B171_HALHR</name>
<evidence type="ECO:0000256" key="3">
    <source>
        <dbReference type="SAM" id="Phobius"/>
    </source>
</evidence>
<dbReference type="OrthoDB" id="5794375at2"/>
<keyword evidence="3" id="KW-1133">Transmembrane helix</keyword>
<keyword evidence="1" id="KW-0175">Coiled coil</keyword>
<dbReference type="RefSeq" id="WP_096407027.1">
    <property type="nucleotide sequence ID" value="NZ_AP017372.2"/>
</dbReference>
<keyword evidence="5" id="KW-1185">Reference proteome</keyword>